<comment type="caution">
    <text evidence="1">The sequence shown here is derived from an EMBL/GenBank/DDBJ whole genome shotgun (WGS) entry which is preliminary data.</text>
</comment>
<evidence type="ECO:0000313" key="1">
    <source>
        <dbReference type="EMBL" id="RKI86864.1"/>
    </source>
</evidence>
<protein>
    <submittedName>
        <fullName evidence="1">Uncharacterized protein</fullName>
    </submittedName>
</protein>
<reference evidence="1 2" key="1">
    <citation type="submission" date="2018-09" db="EMBL/GenBank/DDBJ databases">
        <title>Murine metabolic-syndrome-specific gut microbial biobank.</title>
        <authorList>
            <person name="Liu C."/>
        </authorList>
    </citation>
    <scope>NUCLEOTIDE SEQUENCE [LARGE SCALE GENOMIC DNA]</scope>
    <source>
        <strain evidence="1 2">0.1xD8-82</strain>
    </source>
</reference>
<gene>
    <name evidence="1" type="ORF">D7V94_22415</name>
</gene>
<proteinExistence type="predicted"/>
<accession>A0A3A9A6H2</accession>
<name>A0A3A9A6H2_9FIRM</name>
<evidence type="ECO:0000313" key="2">
    <source>
        <dbReference type="Proteomes" id="UP000280696"/>
    </source>
</evidence>
<sequence>MISAEFFIFIDIFPAKTYNNIRDGKPSSGEFLPDSGKLYIQESSCQIVENFINQEIPCQTVGNFKIKG</sequence>
<dbReference type="OrthoDB" id="9845465at2"/>
<dbReference type="EMBL" id="RAYQ01000059">
    <property type="protein sequence ID" value="RKI86864.1"/>
    <property type="molecule type" value="Genomic_DNA"/>
</dbReference>
<keyword evidence="2" id="KW-1185">Reference proteome</keyword>
<dbReference type="AlphaFoldDB" id="A0A3A9A6H2"/>
<organism evidence="1 2">
    <name type="scientific">Parablautia intestinalis</name>
    <dbReference type="NCBI Taxonomy" id="2320100"/>
    <lineage>
        <taxon>Bacteria</taxon>
        <taxon>Bacillati</taxon>
        <taxon>Bacillota</taxon>
        <taxon>Clostridia</taxon>
        <taxon>Lachnospirales</taxon>
        <taxon>Lachnospiraceae</taxon>
        <taxon>Parablautia</taxon>
    </lineage>
</organism>
<dbReference type="RefSeq" id="WP_120409971.1">
    <property type="nucleotide sequence ID" value="NZ_RAYQ01000059.1"/>
</dbReference>
<dbReference type="Proteomes" id="UP000280696">
    <property type="component" value="Unassembled WGS sequence"/>
</dbReference>